<evidence type="ECO:0000313" key="2">
    <source>
        <dbReference type="EMBL" id="KIL63715.1"/>
    </source>
</evidence>
<dbReference type="HOGENOM" id="CLU_148322_4_4_1"/>
<gene>
    <name evidence="2" type="ORF">M378DRAFT_31624</name>
</gene>
<evidence type="ECO:0000313" key="3">
    <source>
        <dbReference type="Proteomes" id="UP000054549"/>
    </source>
</evidence>
<feature type="non-terminal residue" evidence="2">
    <location>
        <position position="1"/>
    </location>
</feature>
<dbReference type="OrthoDB" id="442921at2759"/>
<dbReference type="EMBL" id="KN818256">
    <property type="protein sequence ID" value="KIL63715.1"/>
    <property type="molecule type" value="Genomic_DNA"/>
</dbReference>
<organism evidence="2 3">
    <name type="scientific">Amanita muscaria (strain Koide BX008)</name>
    <dbReference type="NCBI Taxonomy" id="946122"/>
    <lineage>
        <taxon>Eukaryota</taxon>
        <taxon>Fungi</taxon>
        <taxon>Dikarya</taxon>
        <taxon>Basidiomycota</taxon>
        <taxon>Agaricomycotina</taxon>
        <taxon>Agaricomycetes</taxon>
        <taxon>Agaricomycetidae</taxon>
        <taxon>Agaricales</taxon>
        <taxon>Pluteineae</taxon>
        <taxon>Amanitaceae</taxon>
        <taxon>Amanita</taxon>
    </lineage>
</organism>
<proteinExistence type="predicted"/>
<sequence>GESKPKLNLVISFEGNQITVKVKPTMKFGKIFHAAEQRWNKDSGTLRFTYDGQRIDLEETPATLGMEDGDQIDAHLMQVS</sequence>
<dbReference type="PANTHER" id="PTHR10562">
    <property type="entry name" value="SMALL UBIQUITIN-RELATED MODIFIER"/>
    <property type="match status" value="1"/>
</dbReference>
<dbReference type="Pfam" id="PF11976">
    <property type="entry name" value="Rad60-SLD"/>
    <property type="match status" value="1"/>
</dbReference>
<dbReference type="AlphaFoldDB" id="A0A0C2SKG9"/>
<name>A0A0C2SKG9_AMAMK</name>
<dbReference type="PROSITE" id="PS50053">
    <property type="entry name" value="UBIQUITIN_2"/>
    <property type="match status" value="1"/>
</dbReference>
<dbReference type="Proteomes" id="UP000054549">
    <property type="component" value="Unassembled WGS sequence"/>
</dbReference>
<dbReference type="InterPro" id="IPR029071">
    <property type="entry name" value="Ubiquitin-like_domsf"/>
</dbReference>
<protein>
    <recommendedName>
        <fullName evidence="1">Ubiquitin-like domain-containing protein</fullName>
    </recommendedName>
</protein>
<dbReference type="Gene3D" id="3.10.20.90">
    <property type="entry name" value="Phosphatidylinositol 3-kinase Catalytic Subunit, Chain A, domain 1"/>
    <property type="match status" value="1"/>
</dbReference>
<dbReference type="InterPro" id="IPR000626">
    <property type="entry name" value="Ubiquitin-like_dom"/>
</dbReference>
<dbReference type="InterPro" id="IPR022617">
    <property type="entry name" value="Rad60/SUMO-like_dom"/>
</dbReference>
<feature type="non-terminal residue" evidence="2">
    <location>
        <position position="80"/>
    </location>
</feature>
<evidence type="ECO:0000259" key="1">
    <source>
        <dbReference type="PROSITE" id="PS50053"/>
    </source>
</evidence>
<dbReference type="STRING" id="946122.A0A0C2SKG9"/>
<feature type="domain" description="Ubiquitin-like" evidence="1">
    <location>
        <begin position="7"/>
        <end position="80"/>
    </location>
</feature>
<keyword evidence="3" id="KW-1185">Reference proteome</keyword>
<dbReference type="SUPFAM" id="SSF54236">
    <property type="entry name" value="Ubiquitin-like"/>
    <property type="match status" value="1"/>
</dbReference>
<reference evidence="2 3" key="1">
    <citation type="submission" date="2014-04" db="EMBL/GenBank/DDBJ databases">
        <title>Evolutionary Origins and Diversification of the Mycorrhizal Mutualists.</title>
        <authorList>
            <consortium name="DOE Joint Genome Institute"/>
            <consortium name="Mycorrhizal Genomics Consortium"/>
            <person name="Kohler A."/>
            <person name="Kuo A."/>
            <person name="Nagy L.G."/>
            <person name="Floudas D."/>
            <person name="Copeland A."/>
            <person name="Barry K.W."/>
            <person name="Cichocki N."/>
            <person name="Veneault-Fourrey C."/>
            <person name="LaButti K."/>
            <person name="Lindquist E.A."/>
            <person name="Lipzen A."/>
            <person name="Lundell T."/>
            <person name="Morin E."/>
            <person name="Murat C."/>
            <person name="Riley R."/>
            <person name="Ohm R."/>
            <person name="Sun H."/>
            <person name="Tunlid A."/>
            <person name="Henrissat B."/>
            <person name="Grigoriev I.V."/>
            <person name="Hibbett D.S."/>
            <person name="Martin F."/>
        </authorList>
    </citation>
    <scope>NUCLEOTIDE SEQUENCE [LARGE SCALE GENOMIC DNA]</scope>
    <source>
        <strain evidence="2 3">Koide BX008</strain>
    </source>
</reference>
<dbReference type="InParanoid" id="A0A0C2SKG9"/>
<dbReference type="CDD" id="cd01763">
    <property type="entry name" value="Ubl_SUMO_like"/>
    <property type="match status" value="1"/>
</dbReference>
<accession>A0A0C2SKG9</accession>